<evidence type="ECO:0000256" key="2">
    <source>
        <dbReference type="ARBA" id="ARBA00022679"/>
    </source>
</evidence>
<comment type="caution">
    <text evidence="7">The sequence shown here is derived from an EMBL/GenBank/DDBJ whole genome shotgun (WGS) entry which is preliminary data.</text>
</comment>
<keyword evidence="8" id="KW-1185">Reference proteome</keyword>
<dbReference type="InterPro" id="IPR000719">
    <property type="entry name" value="Prot_kinase_dom"/>
</dbReference>
<protein>
    <recommendedName>
        <fullName evidence="6">Protein kinase domain-containing protein</fullName>
    </recommendedName>
</protein>
<dbReference type="InterPro" id="IPR011009">
    <property type="entry name" value="Kinase-like_dom_sf"/>
</dbReference>
<dbReference type="PROSITE" id="PS50011">
    <property type="entry name" value="PROTEIN_KINASE_DOM"/>
    <property type="match status" value="1"/>
</dbReference>
<dbReference type="Gene3D" id="1.10.510.10">
    <property type="entry name" value="Transferase(Phosphotransferase) domain 1"/>
    <property type="match status" value="1"/>
</dbReference>
<evidence type="ECO:0000313" key="8">
    <source>
        <dbReference type="Proteomes" id="UP000187209"/>
    </source>
</evidence>
<dbReference type="GO" id="GO:0005524">
    <property type="term" value="F:ATP binding"/>
    <property type="evidence" value="ECO:0007669"/>
    <property type="project" value="UniProtKB-KW"/>
</dbReference>
<name>A0A1R2B8W6_9CILI</name>
<dbReference type="SUPFAM" id="SSF56112">
    <property type="entry name" value="Protein kinase-like (PK-like)"/>
    <property type="match status" value="1"/>
</dbReference>
<keyword evidence="5" id="KW-0067">ATP-binding</keyword>
<keyword evidence="1" id="KW-0723">Serine/threonine-protein kinase</keyword>
<evidence type="ECO:0000256" key="1">
    <source>
        <dbReference type="ARBA" id="ARBA00022527"/>
    </source>
</evidence>
<gene>
    <name evidence="7" type="ORF">SteCoe_28140</name>
</gene>
<proteinExistence type="predicted"/>
<keyword evidence="3" id="KW-0547">Nucleotide-binding</keyword>
<dbReference type="Proteomes" id="UP000187209">
    <property type="component" value="Unassembled WGS sequence"/>
</dbReference>
<evidence type="ECO:0000256" key="3">
    <source>
        <dbReference type="ARBA" id="ARBA00022741"/>
    </source>
</evidence>
<evidence type="ECO:0000259" key="6">
    <source>
        <dbReference type="PROSITE" id="PS50011"/>
    </source>
</evidence>
<organism evidence="7 8">
    <name type="scientific">Stentor coeruleus</name>
    <dbReference type="NCBI Taxonomy" id="5963"/>
    <lineage>
        <taxon>Eukaryota</taxon>
        <taxon>Sar</taxon>
        <taxon>Alveolata</taxon>
        <taxon>Ciliophora</taxon>
        <taxon>Postciliodesmatophora</taxon>
        <taxon>Heterotrichea</taxon>
        <taxon>Heterotrichida</taxon>
        <taxon>Stentoridae</taxon>
        <taxon>Stentor</taxon>
    </lineage>
</organism>
<evidence type="ECO:0000256" key="5">
    <source>
        <dbReference type="ARBA" id="ARBA00022840"/>
    </source>
</evidence>
<dbReference type="OrthoDB" id="312720at2759"/>
<accession>A0A1R2B8W6</accession>
<evidence type="ECO:0000256" key="4">
    <source>
        <dbReference type="ARBA" id="ARBA00022777"/>
    </source>
</evidence>
<dbReference type="Pfam" id="PF00069">
    <property type="entry name" value="Pkinase"/>
    <property type="match status" value="1"/>
</dbReference>
<feature type="domain" description="Protein kinase" evidence="6">
    <location>
        <begin position="1"/>
        <end position="220"/>
    </location>
</feature>
<dbReference type="InterPro" id="IPR050117">
    <property type="entry name" value="MAPK"/>
</dbReference>
<keyword evidence="2" id="KW-0808">Transferase</keyword>
<dbReference type="GO" id="GO:0004674">
    <property type="term" value="F:protein serine/threonine kinase activity"/>
    <property type="evidence" value="ECO:0007669"/>
    <property type="project" value="UniProtKB-KW"/>
</dbReference>
<dbReference type="EMBL" id="MPUH01000837">
    <property type="protein sequence ID" value="OMJ73228.1"/>
    <property type="molecule type" value="Genomic_DNA"/>
</dbReference>
<keyword evidence="4" id="KW-0418">Kinase</keyword>
<sequence>METSLKKIINSQMNLTIEHVQFFMYQLIRTLVYLHSANIAHLGLSPSNILLNSNEDIKIYNFLYSKPEGPCVKCFEITDNTYLRWYQAPEVLNFNDDYSNIGTKADIWSAGCILVEMIIRTPLFPGQDFQDQLRRIKDFMIINDFVEGSENYNRKNTYGYRLDTILVQPKNYKIRKFQHIDIETITENNNHYALDLVKKMLEFEEEKRITAKECLEHEFFRDLHFPQDEPLALKPFDWGFLDLEMDIDAVKEIIFNDTV</sequence>
<dbReference type="AlphaFoldDB" id="A0A1R2B8W6"/>
<dbReference type="SMART" id="SM00220">
    <property type="entry name" value="S_TKc"/>
    <property type="match status" value="1"/>
</dbReference>
<dbReference type="PANTHER" id="PTHR24055">
    <property type="entry name" value="MITOGEN-ACTIVATED PROTEIN KINASE"/>
    <property type="match status" value="1"/>
</dbReference>
<evidence type="ECO:0000313" key="7">
    <source>
        <dbReference type="EMBL" id="OMJ73228.1"/>
    </source>
</evidence>
<dbReference type="FunFam" id="1.10.510.10:FF:000624">
    <property type="entry name" value="Mitogen-activated protein kinase"/>
    <property type="match status" value="1"/>
</dbReference>
<dbReference type="Gene3D" id="3.30.200.20">
    <property type="entry name" value="Phosphorylase Kinase, domain 1"/>
    <property type="match status" value="1"/>
</dbReference>
<reference evidence="7 8" key="1">
    <citation type="submission" date="2016-11" db="EMBL/GenBank/DDBJ databases">
        <title>The macronuclear genome of Stentor coeruleus: a giant cell with tiny introns.</title>
        <authorList>
            <person name="Slabodnick M."/>
            <person name="Ruby J.G."/>
            <person name="Reiff S.B."/>
            <person name="Swart E.C."/>
            <person name="Gosai S."/>
            <person name="Prabakaran S."/>
            <person name="Witkowska E."/>
            <person name="Larue G.E."/>
            <person name="Fisher S."/>
            <person name="Freeman R.M."/>
            <person name="Gunawardena J."/>
            <person name="Chu W."/>
            <person name="Stover N.A."/>
            <person name="Gregory B.D."/>
            <person name="Nowacki M."/>
            <person name="Derisi J."/>
            <person name="Roy S.W."/>
            <person name="Marshall W.F."/>
            <person name="Sood P."/>
        </authorList>
    </citation>
    <scope>NUCLEOTIDE SEQUENCE [LARGE SCALE GENOMIC DNA]</scope>
    <source>
        <strain evidence="7">WM001</strain>
    </source>
</reference>